<feature type="modified residue" description="4-aspartylphosphate" evidence="2">
    <location>
        <position position="377"/>
    </location>
</feature>
<evidence type="ECO:0000256" key="2">
    <source>
        <dbReference type="PROSITE-ProRule" id="PRU00169"/>
    </source>
</evidence>
<reference evidence="6" key="1">
    <citation type="submission" date="2020-04" db="EMBL/GenBank/DDBJ databases">
        <title>Draft genome resource of the tomato pathogen Pseudocercospora fuligena.</title>
        <authorList>
            <person name="Zaccaron A."/>
        </authorList>
    </citation>
    <scope>NUCLEOTIDE SEQUENCE</scope>
    <source>
        <strain evidence="6">PF001</strain>
    </source>
</reference>
<dbReference type="InterPro" id="IPR003594">
    <property type="entry name" value="HATPase_dom"/>
</dbReference>
<feature type="domain" description="Response regulatory" evidence="5">
    <location>
        <begin position="319"/>
        <end position="450"/>
    </location>
</feature>
<dbReference type="Pfam" id="PF00072">
    <property type="entry name" value="Response_reg"/>
    <property type="match status" value="1"/>
</dbReference>
<sequence>MTALAEAMALKRQQEQIMDFVGHEIRNPLSATSLCANSILTTLEDLMPTEPTAPVHVDRETVQSQMENAEIIATCIQHQKRIIDDVLTLSKLDTGLLIVTPCETKPVELVGQSRRLFDAELQQADRLLQILINLVTNAIRFTKNRKKRVITVTISASKERPTHSPTGTTYLAQPNSESGNSTPEPDDENSFFLMLAVQDTGIGMKPHELQRIFKLFQQSSHKTHMKYGGSGLGLFISRELARLQGGQICVASTYGNGSTFEFYIRANKCPAPDPSRGREGSSSTVISSRAASTSLTPCRIDSTIPNPFETPEIQVQLQYLLLVEDNLVNQKVMEKQLKKAGYFIKLANHGGEALEHLRKSTFCDVKNGQRLDIVLMDVEKPIMGGLECTSKIREMQEKELVTSGKHVPIIAITANTRGEQQTQALDARMDSVVTKPFQMNGLLSEMERVFRLSAAMSTESYTS</sequence>
<dbReference type="PROSITE" id="PS50109">
    <property type="entry name" value="HIS_KIN"/>
    <property type="match status" value="1"/>
</dbReference>
<dbReference type="PROSITE" id="PS50110">
    <property type="entry name" value="RESPONSE_REGULATORY"/>
    <property type="match status" value="1"/>
</dbReference>
<dbReference type="SMART" id="SM00388">
    <property type="entry name" value="HisKA"/>
    <property type="match status" value="1"/>
</dbReference>
<dbReference type="InterPro" id="IPR036890">
    <property type="entry name" value="HATPase_C_sf"/>
</dbReference>
<comment type="caution">
    <text evidence="6">The sequence shown here is derived from an EMBL/GenBank/DDBJ whole genome shotgun (WGS) entry which is preliminary data.</text>
</comment>
<protein>
    <submittedName>
        <fullName evidence="6">Hybrid signal transduction histidine kinase K</fullName>
    </submittedName>
</protein>
<dbReference type="InterPro" id="IPR011006">
    <property type="entry name" value="CheY-like_superfamily"/>
</dbReference>
<dbReference type="SUPFAM" id="SSF52172">
    <property type="entry name" value="CheY-like"/>
    <property type="match status" value="1"/>
</dbReference>
<dbReference type="CDD" id="cd17546">
    <property type="entry name" value="REC_hyHK_CKI1_RcsC-like"/>
    <property type="match status" value="1"/>
</dbReference>
<dbReference type="InterPro" id="IPR005467">
    <property type="entry name" value="His_kinase_dom"/>
</dbReference>
<evidence type="ECO:0000259" key="4">
    <source>
        <dbReference type="PROSITE" id="PS50109"/>
    </source>
</evidence>
<feature type="region of interest" description="Disordered" evidence="3">
    <location>
        <begin position="158"/>
        <end position="187"/>
    </location>
</feature>
<dbReference type="SMART" id="SM00448">
    <property type="entry name" value="REC"/>
    <property type="match status" value="1"/>
</dbReference>
<keyword evidence="1 2" id="KW-0597">Phosphoprotein</keyword>
<feature type="compositionally biased region" description="Low complexity" evidence="3">
    <location>
        <begin position="281"/>
        <end position="290"/>
    </location>
</feature>
<dbReference type="Gene3D" id="1.10.287.130">
    <property type="match status" value="1"/>
</dbReference>
<dbReference type="PANTHER" id="PTHR43719:SF30">
    <property type="entry name" value="TWO-COMPONENT SYSTEM RESPONSE REGULATOR"/>
    <property type="match status" value="1"/>
</dbReference>
<dbReference type="EMBL" id="JABCIY010000157">
    <property type="protein sequence ID" value="KAF7191657.1"/>
    <property type="molecule type" value="Genomic_DNA"/>
</dbReference>
<proteinExistence type="predicted"/>
<dbReference type="SUPFAM" id="SSF55874">
    <property type="entry name" value="ATPase domain of HSP90 chaperone/DNA topoisomerase II/histidine kinase"/>
    <property type="match status" value="1"/>
</dbReference>
<dbReference type="InterPro" id="IPR036097">
    <property type="entry name" value="HisK_dim/P_sf"/>
</dbReference>
<feature type="region of interest" description="Disordered" evidence="3">
    <location>
        <begin position="271"/>
        <end position="290"/>
    </location>
</feature>
<evidence type="ECO:0000256" key="1">
    <source>
        <dbReference type="ARBA" id="ARBA00022553"/>
    </source>
</evidence>
<dbReference type="Pfam" id="PF02518">
    <property type="entry name" value="HATPase_c"/>
    <property type="match status" value="1"/>
</dbReference>
<dbReference type="InterPro" id="IPR004358">
    <property type="entry name" value="Sig_transdc_His_kin-like_C"/>
</dbReference>
<feature type="domain" description="Histidine kinase" evidence="4">
    <location>
        <begin position="20"/>
        <end position="268"/>
    </location>
</feature>
<dbReference type="PRINTS" id="PR00344">
    <property type="entry name" value="BCTRLSENSOR"/>
</dbReference>
<evidence type="ECO:0000313" key="7">
    <source>
        <dbReference type="Proteomes" id="UP000660729"/>
    </source>
</evidence>
<dbReference type="GO" id="GO:0000155">
    <property type="term" value="F:phosphorelay sensor kinase activity"/>
    <property type="evidence" value="ECO:0007669"/>
    <property type="project" value="InterPro"/>
</dbReference>
<name>A0A8H6RIV9_9PEZI</name>
<dbReference type="AlphaFoldDB" id="A0A8H6RIV9"/>
<dbReference type="InterPro" id="IPR001789">
    <property type="entry name" value="Sig_transdc_resp-reg_receiver"/>
</dbReference>
<keyword evidence="6" id="KW-0418">Kinase</keyword>
<dbReference type="Pfam" id="PF00512">
    <property type="entry name" value="HisKA"/>
    <property type="match status" value="1"/>
</dbReference>
<dbReference type="InterPro" id="IPR003661">
    <property type="entry name" value="HisK_dim/P_dom"/>
</dbReference>
<dbReference type="Gene3D" id="3.40.50.2300">
    <property type="match status" value="1"/>
</dbReference>
<dbReference type="SMART" id="SM00387">
    <property type="entry name" value="HATPase_c"/>
    <property type="match status" value="1"/>
</dbReference>
<dbReference type="PANTHER" id="PTHR43719">
    <property type="entry name" value="TWO-COMPONENT HISTIDINE KINASE"/>
    <property type="match status" value="1"/>
</dbReference>
<dbReference type="OrthoDB" id="60033at2759"/>
<keyword evidence="6" id="KW-0808">Transferase</keyword>
<dbReference type="InterPro" id="IPR050956">
    <property type="entry name" value="2C_system_His_kinase"/>
</dbReference>
<dbReference type="Gene3D" id="3.30.565.10">
    <property type="entry name" value="Histidine kinase-like ATPase, C-terminal domain"/>
    <property type="match status" value="1"/>
</dbReference>
<dbReference type="CDD" id="cd00082">
    <property type="entry name" value="HisKA"/>
    <property type="match status" value="1"/>
</dbReference>
<keyword evidence="7" id="KW-1185">Reference proteome</keyword>
<evidence type="ECO:0000313" key="6">
    <source>
        <dbReference type="EMBL" id="KAF7191657.1"/>
    </source>
</evidence>
<gene>
    <name evidence="6" type="ORF">HII31_07159</name>
</gene>
<evidence type="ECO:0000259" key="5">
    <source>
        <dbReference type="PROSITE" id="PS50110"/>
    </source>
</evidence>
<evidence type="ECO:0000256" key="3">
    <source>
        <dbReference type="SAM" id="MobiDB-lite"/>
    </source>
</evidence>
<dbReference type="SUPFAM" id="SSF47384">
    <property type="entry name" value="Homodimeric domain of signal transducing histidine kinase"/>
    <property type="match status" value="1"/>
</dbReference>
<accession>A0A8H6RIV9</accession>
<dbReference type="Proteomes" id="UP000660729">
    <property type="component" value="Unassembled WGS sequence"/>
</dbReference>
<organism evidence="6 7">
    <name type="scientific">Pseudocercospora fuligena</name>
    <dbReference type="NCBI Taxonomy" id="685502"/>
    <lineage>
        <taxon>Eukaryota</taxon>
        <taxon>Fungi</taxon>
        <taxon>Dikarya</taxon>
        <taxon>Ascomycota</taxon>
        <taxon>Pezizomycotina</taxon>
        <taxon>Dothideomycetes</taxon>
        <taxon>Dothideomycetidae</taxon>
        <taxon>Mycosphaerellales</taxon>
        <taxon>Mycosphaerellaceae</taxon>
        <taxon>Pseudocercospora</taxon>
    </lineage>
</organism>
<feature type="compositionally biased region" description="Polar residues" evidence="3">
    <location>
        <begin position="163"/>
        <end position="183"/>
    </location>
</feature>